<dbReference type="AlphaFoldDB" id="X8DN42"/>
<sequence length="38" mass="4248">MIRQMDFRSSSGRCAQSRRLAEAHPQVLIIAHTPRLGG</sequence>
<dbReference type="EMBL" id="JAOB01000013">
    <property type="protein sequence ID" value="EUA68880.1"/>
    <property type="molecule type" value="Genomic_DNA"/>
</dbReference>
<organism evidence="1">
    <name type="scientific">Mycobacterium xenopi 4042</name>
    <dbReference type="NCBI Taxonomy" id="1299334"/>
    <lineage>
        <taxon>Bacteria</taxon>
        <taxon>Bacillati</taxon>
        <taxon>Actinomycetota</taxon>
        <taxon>Actinomycetes</taxon>
        <taxon>Mycobacteriales</taxon>
        <taxon>Mycobacteriaceae</taxon>
        <taxon>Mycobacterium</taxon>
    </lineage>
</organism>
<proteinExistence type="predicted"/>
<name>X8DN42_MYCXE</name>
<comment type="caution">
    <text evidence="1">The sequence shown here is derived from an EMBL/GenBank/DDBJ whole genome shotgun (WGS) entry which is preliminary data.</text>
</comment>
<reference evidence="1" key="1">
    <citation type="submission" date="2014-01" db="EMBL/GenBank/DDBJ databases">
        <authorList>
            <person name="Brown-Elliot B."/>
            <person name="Wallace R."/>
            <person name="Lenaerts A."/>
            <person name="Ordway D."/>
            <person name="DeGroote M.A."/>
            <person name="Parker T."/>
            <person name="Sizemore C."/>
            <person name="Tallon L.J."/>
            <person name="Sadzewicz L.K."/>
            <person name="Sengamalay N."/>
            <person name="Fraser C.M."/>
            <person name="Hine E."/>
            <person name="Shefchek K.A."/>
            <person name="Das S.P."/>
            <person name="Tettelin H."/>
        </authorList>
    </citation>
    <scope>NUCLEOTIDE SEQUENCE [LARGE SCALE GENOMIC DNA]</scope>
    <source>
        <strain evidence="1">4042</strain>
    </source>
</reference>
<protein>
    <submittedName>
        <fullName evidence="1">Uncharacterized protein</fullName>
    </submittedName>
</protein>
<evidence type="ECO:0000313" key="1">
    <source>
        <dbReference type="EMBL" id="EUA68880.1"/>
    </source>
</evidence>
<accession>X8DN42</accession>
<gene>
    <name evidence="1" type="ORF">I553_2068</name>
</gene>